<evidence type="ECO:0000256" key="6">
    <source>
        <dbReference type="SAM" id="MobiDB-lite"/>
    </source>
</evidence>
<dbReference type="InterPro" id="IPR003653">
    <property type="entry name" value="Peptidase_C48_C"/>
</dbReference>
<dbReference type="InterPro" id="IPR038765">
    <property type="entry name" value="Papain-like_cys_pep_sf"/>
</dbReference>
<evidence type="ECO:0000313" key="9">
    <source>
        <dbReference type="Proteomes" id="UP000006310"/>
    </source>
</evidence>
<feature type="region of interest" description="Disordered" evidence="6">
    <location>
        <begin position="85"/>
        <end position="106"/>
    </location>
</feature>
<accession>J7R9Z1</accession>
<dbReference type="Proteomes" id="UP000006310">
    <property type="component" value="Chromosome 8"/>
</dbReference>
<keyword evidence="5" id="KW-0378">Hydrolase</keyword>
<feature type="compositionally biased region" description="Basic and acidic residues" evidence="6">
    <location>
        <begin position="765"/>
        <end position="781"/>
    </location>
</feature>
<dbReference type="SUPFAM" id="SSF54001">
    <property type="entry name" value="Cysteine proteinases"/>
    <property type="match status" value="1"/>
</dbReference>
<feature type="region of interest" description="Disordered" evidence="6">
    <location>
        <begin position="364"/>
        <end position="407"/>
    </location>
</feature>
<dbReference type="AlphaFoldDB" id="J7R9Z1"/>
<keyword evidence="4" id="KW-0833">Ubl conjugation pathway</keyword>
<feature type="compositionally biased region" description="Polar residues" evidence="6">
    <location>
        <begin position="878"/>
        <end position="892"/>
    </location>
</feature>
<evidence type="ECO:0000256" key="3">
    <source>
        <dbReference type="ARBA" id="ARBA00022670"/>
    </source>
</evidence>
<evidence type="ECO:0000256" key="2">
    <source>
        <dbReference type="ARBA" id="ARBA00022553"/>
    </source>
</evidence>
<keyword evidence="9" id="KW-1185">Reference proteome</keyword>
<dbReference type="PANTHER" id="PTHR46896">
    <property type="entry name" value="SENTRIN-SPECIFIC PROTEASE"/>
    <property type="match status" value="1"/>
</dbReference>
<evidence type="ECO:0000256" key="1">
    <source>
        <dbReference type="ARBA" id="ARBA00005234"/>
    </source>
</evidence>
<dbReference type="Pfam" id="PF02902">
    <property type="entry name" value="Peptidase_C48"/>
    <property type="match status" value="1"/>
</dbReference>
<feature type="region of interest" description="Disordered" evidence="6">
    <location>
        <begin position="1"/>
        <end position="53"/>
    </location>
</feature>
<dbReference type="EMBL" id="HE978321">
    <property type="protein sequence ID" value="CCK71695.1"/>
    <property type="molecule type" value="Genomic_DNA"/>
</dbReference>
<dbReference type="GO" id="GO:0016926">
    <property type="term" value="P:protein desumoylation"/>
    <property type="evidence" value="ECO:0007669"/>
    <property type="project" value="TreeGrafter"/>
</dbReference>
<organism evidence="8 9">
    <name type="scientific">Huiozyma naganishii (strain ATCC MYA-139 / BCRC 22969 / CBS 8797 / KCTC 17520 / NBRC 10181 / NCYC 3082 / Yp74L-3)</name>
    <name type="common">Yeast</name>
    <name type="synonym">Kazachstania naganishii</name>
    <dbReference type="NCBI Taxonomy" id="1071383"/>
    <lineage>
        <taxon>Eukaryota</taxon>
        <taxon>Fungi</taxon>
        <taxon>Dikarya</taxon>
        <taxon>Ascomycota</taxon>
        <taxon>Saccharomycotina</taxon>
        <taxon>Saccharomycetes</taxon>
        <taxon>Saccharomycetales</taxon>
        <taxon>Saccharomycetaceae</taxon>
        <taxon>Huiozyma</taxon>
    </lineage>
</organism>
<feature type="domain" description="Ubiquitin-like protease family profile" evidence="7">
    <location>
        <begin position="436"/>
        <end position="678"/>
    </location>
</feature>
<feature type="compositionally biased region" description="Polar residues" evidence="6">
    <location>
        <begin position="1029"/>
        <end position="1041"/>
    </location>
</feature>
<evidence type="ECO:0000256" key="4">
    <source>
        <dbReference type="ARBA" id="ARBA00022786"/>
    </source>
</evidence>
<evidence type="ECO:0000313" key="8">
    <source>
        <dbReference type="EMBL" id="CCK71695.1"/>
    </source>
</evidence>
<reference evidence="8 9" key="1">
    <citation type="journal article" date="2011" name="Proc. Natl. Acad. Sci. U.S.A.">
        <title>Evolutionary erosion of yeast sex chromosomes by mating-type switching accidents.</title>
        <authorList>
            <person name="Gordon J.L."/>
            <person name="Armisen D."/>
            <person name="Proux-Wera E."/>
            <person name="Oheigeartaigh S.S."/>
            <person name="Byrne K.P."/>
            <person name="Wolfe K.H."/>
        </authorList>
    </citation>
    <scope>NUCLEOTIDE SEQUENCE [LARGE SCALE GENOMIC DNA]</scope>
    <source>
        <strain evidence="9">ATCC MYA-139 / BCRC 22969 / CBS 8797 / CCRC 22969 / KCTC 17520 / NBRC 10181 / NCYC 3082</strain>
    </source>
</reference>
<dbReference type="STRING" id="1071383.J7R9Z1"/>
<dbReference type="GO" id="GO:0070139">
    <property type="term" value="F:SUMO-specific endopeptidase activity"/>
    <property type="evidence" value="ECO:0007669"/>
    <property type="project" value="TreeGrafter"/>
</dbReference>
<evidence type="ECO:0000259" key="7">
    <source>
        <dbReference type="PROSITE" id="PS50600"/>
    </source>
</evidence>
<feature type="region of interest" description="Disordered" evidence="6">
    <location>
        <begin position="1001"/>
        <end position="1047"/>
    </location>
</feature>
<dbReference type="PANTHER" id="PTHR46896:SF3">
    <property type="entry name" value="FI06413P-RELATED"/>
    <property type="match status" value="1"/>
</dbReference>
<protein>
    <recommendedName>
        <fullName evidence="7">Ubiquitin-like protease family profile domain-containing protein</fullName>
    </recommendedName>
</protein>
<dbReference type="OrthoDB" id="442460at2759"/>
<feature type="compositionally biased region" description="Low complexity" evidence="6">
    <location>
        <begin position="802"/>
        <end position="822"/>
    </location>
</feature>
<dbReference type="Gene3D" id="3.40.395.10">
    <property type="entry name" value="Adenoviral Proteinase, Chain A"/>
    <property type="match status" value="1"/>
</dbReference>
<dbReference type="KEGG" id="kng:KNAG_0H02800"/>
<comment type="similarity">
    <text evidence="1">Belongs to the peptidase C48 family.</text>
</comment>
<keyword evidence="2" id="KW-0597">Phosphoprotein</keyword>
<feature type="region of interest" description="Disordered" evidence="6">
    <location>
        <begin position="761"/>
        <end position="894"/>
    </location>
</feature>
<dbReference type="OMA" id="FKPSLCY"/>
<evidence type="ECO:0000256" key="5">
    <source>
        <dbReference type="ARBA" id="ARBA00022801"/>
    </source>
</evidence>
<feature type="region of interest" description="Disordered" evidence="6">
    <location>
        <begin position="577"/>
        <end position="604"/>
    </location>
</feature>
<keyword evidence="3" id="KW-0645">Protease</keyword>
<sequence>MSNSKRRRIGGGATPIDTLSSPMSSPVAKTGTNYTNAYYPPHHTGSNRGSDGIRRDAKIVDRINNEELDLIPTKVPNATTLPLRRDLVDPAPSSDLEPIDGTPPMKRIYNSNRKKNNGLLQLSSPSSMTSINPIVPRSSFRNNNVIIKNSVKYLMSGALNVLNLNNSIVSYEKILCRFIGDRTGCRLDFSNTGISLFNPLDLEQDCKTVLFDAKFSCFAIVLKDIHLFKSGLTLRSSAGTTQDRFIALMWFNQGGLAEKRLKDMYDILHHSFRKDKVKRLSDFEVVMRQMKESYSNWKDSTARTSTLSIWKENRIGTRSDFLDKDLKSLSTIRRHTGITKSGKKIPLPNNDTKMNEVGTISASNFYRDHSTKPRPLNPSEDNSTASGPLLRRSARNERASKSDDKYVSINSSENNFETPEEFKPSLNYEFDDNRKYTITNQDFKCLYNNDWVNDSIIDFFIKYYMEESIVRGVVIRNEVLALSSFFYTKLISDSNSYYENVKKWVQNEDLATKKYIVIPININFHWFGCIISNLDTFFKVMNEKNERSSRSDEPSRKCDTEAELGVKKAINPVNGQATEALVSSDPPSTSDATDTPSHKDTDDLSIGTPIITVLTFDSLRASHSREVDPIREFLIGYAKDKYGMIIDRAWIKMKNCLVPQQPNMSDCGVHVIMTVKRFFKNPEETIRVWKGAKQRNRSSNKRVNEYFEKSKRDKARKKLRFVLKALQQIQIDKNGGKVDDPYNSAADVEYDSEDFEIIENMPNPQEERQQPVRGDTEHELNVGDASPTENSSKLRHCQNDISSDYRSSSPPSSPDSNRNTNSAREPISMNERVLPPELPPPYLGYREVKSSPEQNNQMDLSERSYIESSPLKHKQTKGDFSTNHEGGTNTVSPFFHSRLVKPTPHLPIVSPNLKSNFPNVSRATNGPSSDAFDGSTDLVSHDVSRNIVISDGEDDDGDVNLVGETTSTRGESVPIDIDHSLPIATDRVAEIQKDMDRELNTSLSSETFDTHQKDLTDTNTFDEPERNESLNIPQTQSSLPISLSDDE</sequence>
<dbReference type="eggNOG" id="KOG0779">
    <property type="taxonomic scope" value="Eukaryota"/>
</dbReference>
<dbReference type="PROSITE" id="PS50600">
    <property type="entry name" value="ULP_PROTEASE"/>
    <property type="match status" value="1"/>
</dbReference>
<dbReference type="GO" id="GO:0006508">
    <property type="term" value="P:proteolysis"/>
    <property type="evidence" value="ECO:0007669"/>
    <property type="project" value="UniProtKB-KW"/>
</dbReference>
<reference evidence="9" key="2">
    <citation type="submission" date="2012-08" db="EMBL/GenBank/DDBJ databases">
        <title>Genome sequence of Kazachstania naganishii.</title>
        <authorList>
            <person name="Gordon J.L."/>
            <person name="Armisen D."/>
            <person name="Proux-Wera E."/>
            <person name="OhEigeartaigh S.S."/>
            <person name="Byrne K.P."/>
            <person name="Wolfe K.H."/>
        </authorList>
    </citation>
    <scope>NUCLEOTIDE SEQUENCE [LARGE SCALE GENOMIC DNA]</scope>
    <source>
        <strain evidence="9">ATCC MYA-139 / BCRC 22969 / CBS 8797 / CCRC 22969 / KCTC 17520 / NBRC 10181 / NCYC 3082</strain>
    </source>
</reference>
<proteinExistence type="inferred from homology"/>
<dbReference type="GeneID" id="34527427"/>
<name>J7R9Z1_HUIN7</name>
<dbReference type="RefSeq" id="XP_022465940.1">
    <property type="nucleotide sequence ID" value="XM_022609555.1"/>
</dbReference>
<dbReference type="HOGENOM" id="CLU_008911_0_0_1"/>
<dbReference type="GO" id="GO:0005634">
    <property type="term" value="C:nucleus"/>
    <property type="evidence" value="ECO:0007669"/>
    <property type="project" value="TreeGrafter"/>
</dbReference>
<gene>
    <name evidence="8" type="primary">KNAG0H02800</name>
    <name evidence="8" type="ordered locus">KNAG_0H02800</name>
</gene>
<feature type="compositionally biased region" description="Low complexity" evidence="6">
    <location>
        <begin position="583"/>
        <end position="595"/>
    </location>
</feature>
<dbReference type="InterPro" id="IPR051947">
    <property type="entry name" value="Sentrin-specific_protease"/>
</dbReference>
<dbReference type="GO" id="GO:0005737">
    <property type="term" value="C:cytoplasm"/>
    <property type="evidence" value="ECO:0007669"/>
    <property type="project" value="TreeGrafter"/>
</dbReference>
<feature type="compositionally biased region" description="Basic and acidic residues" evidence="6">
    <location>
        <begin position="394"/>
        <end position="406"/>
    </location>
</feature>